<evidence type="ECO:0000256" key="34">
    <source>
        <dbReference type="RuleBase" id="RU363095"/>
    </source>
</evidence>
<evidence type="ECO:0000256" key="3">
    <source>
        <dbReference type="ARBA" id="ARBA00004505"/>
    </source>
</evidence>
<organismHost>
    <name type="scientific">Homo sapiens</name>
    <name type="common">Human</name>
    <dbReference type="NCBI Taxonomy" id="9606"/>
</organismHost>
<feature type="region of interest" description="V4" evidence="33">
    <location>
        <begin position="383"/>
        <end position="416"/>
    </location>
</feature>
<evidence type="ECO:0000256" key="15">
    <source>
        <dbReference type="ARBA" id="ARBA00022703"/>
    </source>
</evidence>
<comment type="subcellular location">
    <molecule>Transmembrane protein gp41</molecule>
    <subcellularLocation>
        <location evidence="33">Virion membrane</location>
        <topology evidence="33">Single-pass type I membrane protein</topology>
    </subcellularLocation>
    <subcellularLocation>
        <location evidence="33">Host cell membrane</location>
        <topology evidence="33">Single-pass type I membrane protein</topology>
    </subcellularLocation>
    <subcellularLocation>
        <location evidence="33">Host endosome membrane</location>
        <topology evidence="33">Single-pass type I membrane protein</topology>
    </subcellularLocation>
    <text evidence="33">It is probably concentrated at the site of budding and incorporated into the virions possibly by contacts between the cytoplasmic tail of Env and the N-terminus of Gag.</text>
</comment>
<comment type="PTM">
    <text evidence="33">Specific enzymatic cleavages in vivo yield mature proteins. Envelope glycoproteins are synthesized as a inactive precursor that is heavily N-glycosylated and processed likely by host cell furin in the Golgi to yield the mature SU and TM proteins. The cleavage site between SU and TM requires the minimal sequence [KR]-X-[KR]-R. About 2 of the 9 disulfide bonds of gp41 are reduced by P4HB/PDI, following binding to CD4 receptor.</text>
</comment>
<keyword evidence="20 33" id="KW-0261">Viral envelope protein</keyword>
<feature type="domain" description="Human immunodeficiency virus 1 envelope glycoprotein Gp120" evidence="36">
    <location>
        <begin position="146"/>
        <end position="512"/>
    </location>
</feature>
<dbReference type="FunFam" id="2.170.40.20:FF:000001">
    <property type="entry name" value="Envelope glycoprotein gp160"/>
    <property type="match status" value="1"/>
</dbReference>
<dbReference type="GO" id="GO:0005198">
    <property type="term" value="F:structural molecule activity"/>
    <property type="evidence" value="ECO:0007669"/>
    <property type="project" value="UniProtKB-UniRule"/>
</dbReference>
<evidence type="ECO:0000256" key="5">
    <source>
        <dbReference type="ARBA" id="ARBA00004578"/>
    </source>
</evidence>
<evidence type="ECO:0000256" key="22">
    <source>
        <dbReference type="ARBA" id="ARBA00022989"/>
    </source>
</evidence>
<dbReference type="HAMAP" id="MF_04083">
    <property type="entry name" value="HIV_ENV"/>
    <property type="match status" value="1"/>
</dbReference>
<dbReference type="Gene3D" id="1.10.287.210">
    <property type="match status" value="1"/>
</dbReference>
<dbReference type="GO" id="GO:0019064">
    <property type="term" value="P:fusion of virus membrane with host plasma membrane"/>
    <property type="evidence" value="ECO:0007669"/>
    <property type="project" value="UniProtKB-UniRule"/>
</dbReference>
<feature type="region of interest" description="V1" evidence="33">
    <location>
        <begin position="130"/>
        <end position="155"/>
    </location>
</feature>
<evidence type="ECO:0000256" key="2">
    <source>
        <dbReference type="ARBA" id="ARBA00004433"/>
    </source>
</evidence>
<comment type="domain">
    <text evidence="33 34">The 17 amino acids long immunosuppressive region is present in many retroviral envelope proteins. Synthetic peptides derived from this relatively conserved sequence inhibit immune function in vitro and in vivo.</text>
</comment>
<keyword evidence="15 33" id="KW-0053">Apoptosis</keyword>
<keyword evidence="31 33" id="KW-1160">Virus entry into host cell</keyword>
<feature type="coiled-coil region" evidence="33">
    <location>
        <begin position="634"/>
        <end position="668"/>
    </location>
</feature>
<evidence type="ECO:0000256" key="17">
    <source>
        <dbReference type="ARBA" id="ARBA00022804"/>
    </source>
</evidence>
<keyword evidence="25 33" id="KW-0472">Membrane</keyword>
<keyword evidence="26 33" id="KW-0564">Palmitate</keyword>
<evidence type="ECO:0000256" key="26">
    <source>
        <dbReference type="ARBA" id="ARBA00023139"/>
    </source>
</evidence>
<evidence type="ECO:0000256" key="33">
    <source>
        <dbReference type="HAMAP-Rule" id="MF_04083"/>
    </source>
</evidence>
<keyword evidence="21 33" id="KW-1164">Virus endocytosis by host</keyword>
<comment type="miscellaneous">
    <text evidence="33">Inhibitors targeting HIV-1 viral envelope proteins are used as antiretroviral drugs. Attachment of virions to the cell surface via non-specific interactions and CD4 binding can be blocked by inhibitors that include cyanovirin-N, cyclotriazadisulfonamide analogs, PRO 2000, TNX 355 and PRO 542. In addition, BMS 806 can block CD4-induced conformational changes. Env interactions with the coreceptor molecules can be targeted by CCR5 antagonists including SCH-D, maraviroc (UK 427857) and aplaviroc (GW 873140), and the CXCR4 antagonist AMD 070. Fusion of viral and cellular membranes can be inhibited by peptides such as enfuvirtide and tifuvirtide (T 1249). Resistance to inhibitors associated with mutations in Env are observed. Most of the time, single mutations confer only a modest reduction in drug susceptibility. Combination of several mutations is usually required to develop a high-level drug resistance.</text>
</comment>
<feature type="short sequence motif" description="Di-leucine internalization motif" evidence="33">
    <location>
        <begin position="856"/>
        <end position="857"/>
    </location>
</feature>
<feature type="region of interest" description="Immunosuppression" evidence="33">
    <location>
        <begin position="575"/>
        <end position="593"/>
    </location>
</feature>
<keyword evidence="7 33" id="KW-1168">Fusion of virus membrane with host membrane</keyword>
<feature type="chain" id="PRO_5033171519" description="Envelope glycoprotein gp160" evidence="33">
    <location>
        <begin position="32"/>
        <end position="857"/>
    </location>
</feature>
<evidence type="ECO:0000256" key="11">
    <source>
        <dbReference type="ARBA" id="ARBA00022581"/>
    </source>
</evidence>
<dbReference type="Pfam" id="PF00517">
    <property type="entry name" value="GP41"/>
    <property type="match status" value="1"/>
</dbReference>
<keyword evidence="18 33" id="KW-0946">Virion</keyword>
<comment type="domain">
    <text evidence="33">Some of the most genetically diverse regions of the viral genome are present in Env. They are called variable regions 1 through 5 (V1 through V5). Coreceptor usage of gp120 is determined mainly by the primary structure of the third variable region (V3) in the outer domain of gp120. The sequence of V3 determines which coreceptor, CCR5 and/or CXCR4 (corresponding to R5/macrophage, X4/T cell and R5X4/T cell and macrophage tropism), is used to trigger the fusion potential of the Env complex, and hence which cells the virus can infect. Binding to CCR5 involves a region adjacent in addition to V3.</text>
</comment>
<reference evidence="38" key="1">
    <citation type="submission" date="2020-07" db="EMBL/GenBank/DDBJ databases">
        <authorList>
            <person name="Gondim M."/>
        </authorList>
    </citation>
    <scope>NUCLEOTIDE SEQUENCE</scope>
    <source>
        <strain evidence="38">MM33.07.SGS.12</strain>
    </source>
</reference>
<dbReference type="Gene3D" id="2.170.40.20">
    <property type="entry name" value="Human immunodeficiency virus 1, Gp160, envelope glycoprotein"/>
    <property type="match status" value="2"/>
</dbReference>
<evidence type="ECO:0000256" key="7">
    <source>
        <dbReference type="ARBA" id="ARBA00022506"/>
    </source>
</evidence>
<evidence type="ECO:0000256" key="18">
    <source>
        <dbReference type="ARBA" id="ARBA00022844"/>
    </source>
</evidence>
<evidence type="ECO:0000256" key="25">
    <source>
        <dbReference type="ARBA" id="ARBA00023136"/>
    </source>
</evidence>
<keyword evidence="27 33" id="KW-1015">Disulfide bond</keyword>
<comment type="domain">
    <text evidence="33">The YXXL motif is involved in determining the exact site of viral release at the surface of infected mononuclear cells and promotes endocytosis. YXXL and di-leucine endocytosis motifs interact directly or indirectly with the clathrin adapter complexes, opperate independently, and their activities are not additive.</text>
</comment>
<comment type="subcellular location">
    <subcellularLocation>
        <location evidence="3">Host cell membrane</location>
        <topology evidence="3">Peripheral membrane protein</topology>
    </subcellularLocation>
    <subcellularLocation>
        <location evidence="1">Host cell membrane</location>
        <topology evidence="1">Single-pass type I membrane protein</topology>
    </subcellularLocation>
    <subcellularLocation>
        <location evidence="2">Host endosome membrane</location>
        <topology evidence="2">Peripheral membrane protein</topology>
    </subcellularLocation>
    <subcellularLocation>
        <location evidence="5">Host endosome membrane</location>
        <topology evidence="5">Single-pass type I membrane protein</topology>
    </subcellularLocation>
    <subcellularLocation>
        <location evidence="6">Virion membrane</location>
        <topology evidence="6">Peripheral membrane protein</topology>
    </subcellularLocation>
    <subcellularLocation>
        <location evidence="4">Virion membrane</location>
        <topology evidence="4">Single-pass type I membrane protein</topology>
    </subcellularLocation>
</comment>
<evidence type="ECO:0000256" key="8">
    <source>
        <dbReference type="ARBA" id="ARBA00022510"/>
    </source>
</evidence>
<evidence type="ECO:0000313" key="38">
    <source>
        <dbReference type="EMBL" id="QQX41856.1"/>
    </source>
</evidence>
<dbReference type="GO" id="GO:0055036">
    <property type="term" value="C:virion membrane"/>
    <property type="evidence" value="ECO:0007669"/>
    <property type="project" value="UniProtKB-SubCell"/>
</dbReference>
<evidence type="ECO:0000256" key="31">
    <source>
        <dbReference type="ARBA" id="ARBA00023296"/>
    </source>
</evidence>
<evidence type="ECO:0000256" key="27">
    <source>
        <dbReference type="ARBA" id="ARBA00023157"/>
    </source>
</evidence>
<evidence type="ECO:0000256" key="14">
    <source>
        <dbReference type="ARBA" id="ARBA00022692"/>
    </source>
</evidence>
<dbReference type="GO" id="GO:1903911">
    <property type="term" value="P:positive regulation of receptor clustering"/>
    <property type="evidence" value="ECO:0007669"/>
    <property type="project" value="UniProtKB-UniRule"/>
</dbReference>
<reference evidence="38" key="2">
    <citation type="journal article" name="Sci. Transl. Med.">
        <title>Heightened resistance to host type 1 interferons characterizes HIV-1 at transmission and after antiretroviral therapy interruption.</title>
        <authorList>
            <person name="Gondim M.V.P."/>
            <person name="Sherrill-Mix S."/>
            <person name="Bibollet-Ruche F."/>
            <person name="Russell R.M."/>
            <person name="Trimboli S."/>
            <person name="Smith A.G."/>
            <person name="Li Y."/>
            <person name="Liu W."/>
            <person name="Avitto A.N."/>
            <person name="DeVoto J.C."/>
            <person name="Connell J."/>
            <person name="Fenton-May A.E."/>
            <person name="Pellegrino P."/>
            <person name="Williams I."/>
            <person name="Papasavvas E."/>
            <person name="Lorenzi J.C.C."/>
            <person name="Salantes D.B."/>
            <person name="Mampe F."/>
            <person name="Monroy M.A."/>
            <person name="Cohen Y.Z."/>
            <person name="Heath S."/>
            <person name="Saag M.S."/>
            <person name="Montaner L.J."/>
            <person name="Collman R.G."/>
            <person name="Siliciano J.M."/>
            <person name="Siliciano R.F."/>
            <person name="Plenderleith L.J."/>
            <person name="Sharp P.M."/>
            <person name="Caskey M."/>
            <person name="Nussenzweig M.C."/>
            <person name="Shaw G.M."/>
            <person name="Borrow P."/>
            <person name="Bar K.J."/>
            <person name="Hahn B.H."/>
        </authorList>
    </citation>
    <scope>NUCLEOTIDE SEQUENCE</scope>
    <source>
        <strain evidence="38">MM33.07.SGS.12</strain>
    </source>
</reference>
<evidence type="ECO:0000256" key="30">
    <source>
        <dbReference type="ARBA" id="ARBA00023288"/>
    </source>
</evidence>
<evidence type="ECO:0000256" key="24">
    <source>
        <dbReference type="ARBA" id="ARBA00023054"/>
    </source>
</evidence>
<feature type="disulfide bond" evidence="33">
    <location>
        <begin position="599"/>
        <end position="605"/>
    </location>
</feature>
<comment type="PTM">
    <text evidence="33">Palmitoylation of the transmembrane protein and of Env polyprotein (prior to its proteolytic cleavage) is essential for their association with host cell membrane lipid rafts. Palmitoylation is therefore required for envelope trafficking to classical lipid rafts, but not for viral replication.</text>
</comment>
<feature type="transmembrane region" description="Helical" evidence="34">
    <location>
        <begin position="679"/>
        <end position="706"/>
    </location>
</feature>
<feature type="domain" description="Retroviral envelope protein GP41-like" evidence="37">
    <location>
        <begin position="531"/>
        <end position="720"/>
    </location>
</feature>
<comment type="subunit">
    <text evidence="33">The mature envelope protein (Env) consists of a homotrimer of non-covalently associated gp120-gp41 heterodimers. The resulting complex protrudes from the virus surface as a spike. There seems to be as few as 10 spikes on the average virion. Surface protein gp120 interacts with host CD4, CCR5 and CXCR4. Gp120 also interacts with the C-type lectins CD209/DC-SIGN and CLEC4M/DC-SIGNR (collectively referred to as DC-SIGN(R)). Gp120 and gp41 interact with GalCer. Gp120 interacts with host ITGA4/ITGB7 complex; on CD4+ T-cells, this interaction results in rapid activation of integrin ITGAL/LFA-1, which facilitates efficient cell-to-cell spreading of HIV-1. Gp120 interacts with cell-associated heparan sulfate; this interaction increases virus infectivity on permissive cells and may be involved in infection of CD4- cells.</text>
</comment>
<feature type="topological domain" description="Cytoplasmic" evidence="33">
    <location>
        <begin position="707"/>
        <end position="857"/>
    </location>
</feature>
<keyword evidence="11 33" id="KW-0945">Host-virus interaction</keyword>
<keyword evidence="12 33" id="KW-1162">Viral penetration into host cytoplasm</keyword>
<feature type="transmembrane region" description="Helical" evidence="34">
    <location>
        <begin position="513"/>
        <end position="536"/>
    </location>
</feature>
<comment type="function">
    <text evidence="33">Surface protein gp120: Attaches the virus to the host lymphoid cell by binding to the primary receptor CD4. This interaction induces a structural rearrangement creating a high affinity binding site for a chemokine coreceptor like CXCR4 and/or CCR5. Acts as a ligand for CD209/DC-SIGN and CLEC4M/DC-SIGNR, which are respectively found on dendritic cells (DCs), and on endothelial cells of liver sinusoids and lymph node sinuses. These interactions allow capture of viral particles at mucosal surfaces by these cells and subsequent transmission to permissive cells. HIV subverts the migration properties of dendritic cells to gain access to CD4+ T-cells in lymph nodes. Virus transmission to permissive T-cells occurs either in trans (without DCs infection, through viral capture and transmission), or in cis (following DCs productive infection, through the usual CD4-gp120 interaction), thereby inducing a robust infection. In trans infection, bound virions remain infectious over days and it is proposed that they are not degraded, but protected in non-lysosomal acidic organelles within the DCs close to the cell membrane thus contributing to the viral infectious potential during DCs' migration from the periphery to the lymphoid tissues. On arrival at lymphoid tissues, intact virions recycle back to DCs' cell surface allowing virus transmission to CD4+ T-cells.</text>
</comment>
<keyword evidence="14 33" id="KW-0812">Transmembrane</keyword>
<dbReference type="InterPro" id="IPR000777">
    <property type="entry name" value="HIV1_Gp120"/>
</dbReference>
<feature type="lipid moiety-binding region" description="S-palmitoyl cysteine; by host" evidence="33">
    <location>
        <position position="765"/>
    </location>
</feature>
<sequence length="857" mass="97114">MTVMGIRKNYQHLWKWGTMLLGMLMICSALEQSWVTVYYGVPVWREANTTLFCASDAKAYDTEAHNVWATHACVPTDPNPQEVELKNVTENFNMWKNNMVEQMHEDIISLWDQSLKPCVKLTPLCVTLNCTDKLRNDTRGNDTSTNGNWTGEIKNCSFNVTTSVRDKMQKVYALFYKLDVVPIDNNKNNTSYRLISCNTSVITQACPKVTFEPIPIHYCAPAGFALFKCREKDFNGTGPCTNVSTVQCTHGIRPVVSTQLLLNGSLSEGEMVIRSQNFSDNAKTIIVQLKEAVQINCTRPNNNTRKSIPIGPGRAFYATGDVIGDIRQAHCNISATAWNNTLKQVVEKLRKQYNKTIAFQQPAGGDLEITMHSFICGGEFFYCNTSQLFNSTWNSTWNDTTGSNSTNGNNTITLPCRIKQIVNMWQEVGKAMYAPPIRGQIRCVSNITGLLLTRDGGINSNQSNTTETFRPGGGDMRDNWRSELYKYKVVKIEPLGVAPTKAKRRVVQREKRAVGLGALFLGFLSAAGSTMGAASLTLTVQARQLLSGIVQQQNNLLRAIEAQQHMLQLTVWGIKQLQARVLAVERYLRDQQLLGIWGCSGKLICTTTVPWNATWSNKTLDNIWNNMTWMDWDREIGNYTSYIYTLIEQAQNQQEKNEQELLELDKWASLWNWFDITSWLWYIKIFIMIVGGLIGLRIVFAALSIVNRVRQGYSPLSFQTHLPVRRGPDGPEGTEEEGGERDRGRSGRLVSGFLPLIWDDLRSLCLFSYHRLRDLLLIVTRIVELLGRRGWEALKYGWNILQYWSQELKNSAISLLNTTAIAVAEGTDRFIEVLIRVYRAILHIPTRIRQGLERCLL</sequence>
<keyword evidence="19 33" id="KW-1043">Host membrane</keyword>
<comment type="function">
    <text evidence="33">Transmembrane protein gp41: Acts as a class I viral fusion protein. Under the current model, the protein has at least 3 conformational states: pre-fusion native state, pre-hairpin intermediate state, and post-fusion hairpin state. During fusion of viral and target intracellular membranes, the coiled coil regions (heptad repeats) assume a trimer-of-hairpins structure, positioning the fusion peptide in close proximity to the C-terminal region of the ectodomain. The formation of this structure appears to drive apposition and subsequent fusion of viral and target cell membranes. Complete fusion occurs in host cell endosomes and is dynamin-dependent, however some lipid transfer might occur at the plasma membrane. The virus undergoes clathrin-dependent internalization long before endosomal fusion, thus minimizing the surface exposure of conserved viral epitopes during fusion and reducing the efficacy of inhibitors targeting these epitopes. Membranes fusion leads to delivery of the nucleocapsid into the cytoplasm.</text>
</comment>
<accession>A0A887F5A8</accession>
<comment type="domain">
    <text evidence="33">The membrane proximal external region (MPER) present in gp41 is a tryptophan-rich region recognized by the antibodies 2F5, Z13, and 4E10. MPER seems to play a role in fusion.</text>
</comment>
<evidence type="ECO:0000259" key="37">
    <source>
        <dbReference type="Pfam" id="PF00517"/>
    </source>
</evidence>
<evidence type="ECO:0000256" key="19">
    <source>
        <dbReference type="ARBA" id="ARBA00022870"/>
    </source>
</evidence>
<dbReference type="GO" id="GO:0075512">
    <property type="term" value="P:clathrin-dependent endocytosis of virus by host cell"/>
    <property type="evidence" value="ECO:0007669"/>
    <property type="project" value="UniProtKB-UniRule"/>
</dbReference>
<evidence type="ECO:0000256" key="23">
    <source>
        <dbReference type="ARBA" id="ARBA00023046"/>
    </source>
</evidence>
<dbReference type="GO" id="GO:0019062">
    <property type="term" value="P:virion attachment to host cell"/>
    <property type="evidence" value="ECO:0007669"/>
    <property type="project" value="UniProtKB-UniRule"/>
</dbReference>
<keyword evidence="28 33" id="KW-0325">Glycoprotein</keyword>
<comment type="function">
    <text evidence="33">Envelope glycoprotein gp160: Oligomerizes in the host endoplasmic reticulum into predominantly trimers. In a second time, gp160 transits in the host Golgi, where glycosylation is completed. The precursor is then proteolytically cleaved in the trans-Golgi and thereby activated by cellular furin or furin-like proteases to produce gp120 and gp41.</text>
</comment>
<feature type="short sequence motif" description="YXXL motif; contains endocytosis signal" evidence="33">
    <location>
        <begin position="713"/>
        <end position="716"/>
    </location>
</feature>
<feature type="chain" id="PRO_5033171516" description="Transmembrane protein gp41" evidence="33">
    <location>
        <begin position="513"/>
        <end position="857"/>
    </location>
</feature>
<evidence type="ECO:0000256" key="9">
    <source>
        <dbReference type="ARBA" id="ARBA00022511"/>
    </source>
</evidence>
<comment type="domain">
    <text evidence="33">The CD4-binding region is targeted by the antibody b12.</text>
</comment>
<name>A0A887F5A8_HV1</name>
<keyword evidence="16 33" id="KW-0732">Signal</keyword>
<feature type="disulfide bond" evidence="33">
    <location>
        <begin position="219"/>
        <end position="248"/>
    </location>
</feature>
<feature type="domain" description="Human immunodeficiency virus 1 envelope glycoprotein Gp120" evidence="36">
    <location>
        <begin position="34"/>
        <end position="145"/>
    </location>
</feature>
<feature type="disulfide bond" evidence="33">
    <location>
        <begin position="229"/>
        <end position="240"/>
    </location>
</feature>
<dbReference type="Pfam" id="PF00516">
    <property type="entry name" value="GP120"/>
    <property type="match status" value="2"/>
</dbReference>
<dbReference type="SUPFAM" id="SSF58069">
    <property type="entry name" value="Virus ectodomain"/>
    <property type="match status" value="1"/>
</dbReference>
<dbReference type="Gene3D" id="1.20.5.490">
    <property type="entry name" value="Single helix bin"/>
    <property type="match status" value="1"/>
</dbReference>
<evidence type="ECO:0000256" key="1">
    <source>
        <dbReference type="ARBA" id="ARBA00004402"/>
    </source>
</evidence>
<keyword evidence="13 33" id="KW-0165">Cleavage on pair of basic residues</keyword>
<evidence type="ECO:0000256" key="29">
    <source>
        <dbReference type="ARBA" id="ARBA00023280"/>
    </source>
</evidence>
<protein>
    <recommendedName>
        <fullName evidence="33">Envelope glycoprotein gp160</fullName>
    </recommendedName>
    <alternativeName>
        <fullName evidence="33">Env polyprotein</fullName>
    </alternativeName>
    <component>
        <recommendedName>
            <fullName evidence="33">Surface protein gp120</fullName>
            <shortName evidence="33">SU</shortName>
        </recommendedName>
        <alternativeName>
            <fullName evidence="33">Glycoprotein 120</fullName>
            <shortName evidence="33">gp120</shortName>
        </alternativeName>
    </component>
    <component>
        <recommendedName>
            <fullName evidence="33">Transmembrane protein gp41</fullName>
            <shortName evidence="33">TM</shortName>
        </recommendedName>
        <alternativeName>
            <fullName evidence="33">Glycoprotein 41</fullName>
            <shortName evidence="33">gp41</shortName>
        </alternativeName>
    </component>
</protein>
<dbReference type="GO" id="GO:0039654">
    <property type="term" value="P:fusion of virus membrane with host endosome membrane"/>
    <property type="evidence" value="ECO:0007669"/>
    <property type="project" value="UniProtKB-UniRule"/>
</dbReference>
<comment type="caution">
    <text evidence="33 34">Lacks conserved residue(s) required for the propagation of feature annotation.</text>
</comment>
<keyword evidence="30 33" id="KW-0449">Lipoprotein</keyword>
<feature type="region of interest" description="Fusion peptide" evidence="33">
    <location>
        <begin position="513"/>
        <end position="533"/>
    </location>
</feature>
<keyword evidence="29 33" id="KW-0899">Viral immunoevasion</keyword>
<feature type="site" description="Cleavage; by host furin" evidence="33">
    <location>
        <begin position="512"/>
        <end position="513"/>
    </location>
</feature>
<evidence type="ECO:0000256" key="4">
    <source>
        <dbReference type="ARBA" id="ARBA00004563"/>
    </source>
</evidence>
<dbReference type="FunFam" id="1.10.287.210:FF:000001">
    <property type="entry name" value="Envelope glycoprotein gp160"/>
    <property type="match status" value="1"/>
</dbReference>
<feature type="region of interest" description="MPER; binding to GalCer" evidence="33">
    <location>
        <begin position="663"/>
        <end position="684"/>
    </location>
</feature>
<dbReference type="FunFam" id="1.20.5.490:FF:000001">
    <property type="entry name" value="Envelope glycoprotein gp160"/>
    <property type="match status" value="1"/>
</dbReference>
<feature type="disulfide bond" evidence="33">
    <location>
        <begin position="53"/>
        <end position="73"/>
    </location>
</feature>
<dbReference type="FunFam" id="2.170.40.20:FF:000003">
    <property type="entry name" value="Envelope glycoprotein gp160"/>
    <property type="match status" value="1"/>
</dbReference>
<comment type="PTM">
    <text evidence="33">Highly glycosylated by host. The high number of glycan on the protein is reffered to as 'glycan shield' because it contributes to hide protein sequence from adaptive immune system.</text>
</comment>
<feature type="disulfide bond" evidence="33">
    <location>
        <begin position="130"/>
        <end position="156"/>
    </location>
</feature>
<feature type="disulfide bond" evidence="33">
    <location>
        <begin position="383"/>
        <end position="416"/>
    </location>
</feature>
<dbReference type="GO" id="GO:0052031">
    <property type="term" value="P:symbiont-mediated perturbation of host defense response"/>
    <property type="evidence" value="ECO:0007669"/>
    <property type="project" value="UniProtKB-UniRule"/>
</dbReference>
<keyword evidence="9 33" id="KW-1032">Host cell membrane</keyword>
<feature type="region of interest" description="Disordered" evidence="35">
    <location>
        <begin position="720"/>
        <end position="745"/>
    </location>
</feature>
<keyword evidence="23 33" id="KW-1039">Host endosome</keyword>
<dbReference type="GO" id="GO:0044175">
    <property type="term" value="C:host cell endosome membrane"/>
    <property type="evidence" value="ECO:0007669"/>
    <property type="project" value="UniProtKB-SubCell"/>
</dbReference>
<keyword evidence="17 33" id="KW-1161">Viral attachment to host cell</keyword>
<evidence type="ECO:0000259" key="36">
    <source>
        <dbReference type="Pfam" id="PF00516"/>
    </source>
</evidence>
<evidence type="ECO:0000256" key="10">
    <source>
        <dbReference type="ARBA" id="ARBA00022570"/>
    </source>
</evidence>
<keyword evidence="8 33" id="KW-1170">Fusion of virus membrane with host endosomal membrane</keyword>
<feature type="disulfide bond" evidence="33">
    <location>
        <begin position="376"/>
        <end position="443"/>
    </location>
</feature>
<dbReference type="InterPro" id="IPR000328">
    <property type="entry name" value="GP41-like"/>
</dbReference>
<dbReference type="GO" id="GO:0019031">
    <property type="term" value="C:viral envelope"/>
    <property type="evidence" value="ECO:0007669"/>
    <property type="project" value="UniProtKB-KW"/>
</dbReference>
<evidence type="ECO:0000256" key="35">
    <source>
        <dbReference type="SAM" id="MobiDB-lite"/>
    </source>
</evidence>
<proteinExistence type="inferred from homology"/>
<dbReference type="GO" id="GO:0020002">
    <property type="term" value="C:host cell plasma membrane"/>
    <property type="evidence" value="ECO:0007669"/>
    <property type="project" value="UniProtKB-SubCell"/>
</dbReference>
<evidence type="ECO:0000256" key="12">
    <source>
        <dbReference type="ARBA" id="ARBA00022595"/>
    </source>
</evidence>
<organism evidence="38">
    <name type="scientific">Human immunodeficiency virus type 1</name>
    <name type="common">HIV-1</name>
    <dbReference type="NCBI Taxonomy" id="11676"/>
    <lineage>
        <taxon>Viruses</taxon>
        <taxon>Riboviria</taxon>
        <taxon>Pararnavirae</taxon>
        <taxon>Artverviricota</taxon>
        <taxon>Revtraviricetes</taxon>
        <taxon>Ortervirales</taxon>
        <taxon>Retroviridae</taxon>
        <taxon>Orthoretrovirinae</taxon>
        <taxon>Lentivirus</taxon>
        <taxon>Lentivirus humimdef1</taxon>
    </lineage>
</organism>
<feature type="transmembrane region" description="Helical" evidence="34">
    <location>
        <begin position="20"/>
        <end position="41"/>
    </location>
</feature>
<dbReference type="InterPro" id="IPR036377">
    <property type="entry name" value="Gp120_core_sf"/>
</dbReference>
<keyword evidence="24 33" id="KW-0175">Coiled coil</keyword>
<evidence type="ECO:0000256" key="16">
    <source>
        <dbReference type="ARBA" id="ARBA00022729"/>
    </source>
</evidence>
<feature type="region of interest" description="CD4-binding loop" evidence="33">
    <location>
        <begin position="362"/>
        <end position="372"/>
    </location>
</feature>
<evidence type="ECO:0000256" key="20">
    <source>
        <dbReference type="ARBA" id="ARBA00022879"/>
    </source>
</evidence>
<evidence type="ECO:0000256" key="13">
    <source>
        <dbReference type="ARBA" id="ARBA00022685"/>
    </source>
</evidence>
<dbReference type="InterPro" id="IPR037527">
    <property type="entry name" value="Gp160"/>
</dbReference>
<dbReference type="GO" id="GO:1903908">
    <property type="term" value="P:positive regulation of plasma membrane raft polarization"/>
    <property type="evidence" value="ECO:0007669"/>
    <property type="project" value="UniProtKB-UniRule"/>
</dbReference>
<dbReference type="GO" id="GO:0019082">
    <property type="term" value="P:viral protein processing"/>
    <property type="evidence" value="ECO:0007669"/>
    <property type="project" value="UniProtKB-UniRule"/>
</dbReference>
<dbReference type="CDD" id="cd09909">
    <property type="entry name" value="HIV-1-like_HR1-HR2"/>
    <property type="match status" value="1"/>
</dbReference>
<comment type="subcellular location">
    <molecule>Surface protein gp120</molecule>
    <subcellularLocation>
        <location evidence="33">Virion membrane</location>
        <topology evidence="33">Peripheral membrane protein</topology>
    </subcellularLocation>
    <subcellularLocation>
        <location evidence="33">Host cell membrane</location>
        <topology evidence="33">Peripheral membrane protein</topology>
    </subcellularLocation>
    <subcellularLocation>
        <location evidence="33">Host endosome membrane</location>
        <topology evidence="33">Single-pass type I membrane protein</topology>
    </subcellularLocation>
    <text evidence="33">The surface protein is not anchored to the viral envelope, but associates with the extravirion surface through its binding to TM. It is probably concentrated at the site of budding and incorporated into the virions possibly by contacts between the cytoplasmic tail of Env and the N-terminus of Gag.</text>
</comment>
<keyword evidence="22 33" id="KW-1133">Transmembrane helix</keyword>
<evidence type="ECO:0000256" key="6">
    <source>
        <dbReference type="ARBA" id="ARBA00004650"/>
    </source>
</evidence>
<comment type="similarity">
    <text evidence="33">Belongs to the HIV-1 env protein family.</text>
</comment>
<keyword evidence="10 33" id="KW-1165">Clathrin-mediated endocytosis of virus by host</keyword>
<comment type="miscellaneous">
    <text evidence="33">HIV-1 lineages are divided in three main groups, M (for Major), O (for Outlier), and N (for New, or Non-M, Non-O). The vast majority of strains found worldwide belong to the group M. Group O seems to be endemic to and largely confined to Cameroon and neighboring countries in West Central Africa, where these viruses represent a small minority of HIV-1 strains. The group N is represented by a limited number of isolates from Cameroonian persons. The group M is further subdivided in 9 clades or subtypes (A to D, F to H, J and K).</text>
</comment>
<evidence type="ECO:0000256" key="21">
    <source>
        <dbReference type="ARBA" id="ARBA00022890"/>
    </source>
</evidence>
<dbReference type="SUPFAM" id="SSF56502">
    <property type="entry name" value="gp120 core"/>
    <property type="match status" value="2"/>
</dbReference>
<dbReference type="EMBL" id="MT794434">
    <property type="protein sequence ID" value="QQX41856.1"/>
    <property type="molecule type" value="Genomic_RNA"/>
</dbReference>
<dbReference type="GO" id="GO:0016020">
    <property type="term" value="C:membrane"/>
    <property type="evidence" value="ECO:0007669"/>
    <property type="project" value="UniProtKB-UniRule"/>
</dbReference>
<evidence type="ECO:0000256" key="28">
    <source>
        <dbReference type="ARBA" id="ARBA00023180"/>
    </source>
</evidence>
<evidence type="ECO:0000256" key="32">
    <source>
        <dbReference type="ARBA" id="ARBA00062028"/>
    </source>
</evidence>
<comment type="subunit">
    <text evidence="32">The mature envelope protein (Env) consists of a homotrimer of non-covalently associated gp120-gp41 heterodimers. The resulting complex protrudes from the virus surface as a spike. There seems to be as few as 10 spikes on the average virion. Interacts with host CD4, CCR5 and CXCR4. Gp120 also interacts with the C-type lectins CD209/DC-SIGN and CLEC4M/DC-SIGNR (collectively referred to as DC-SIGN(R)). Gp120 and gp41 interact with GalCer. Gp120 interacts with host ITGA4/ITGB7 complex; on CD4+ T-cells, this interaction results in rapid activation of integrin ITGAL/LFA-1, which facilitates efficient cell-to-cell spreading of HIV-1. Gp120 interacts with cell-associated heparan sulfate; this interaction increases virus infectivity on permissive cells and may be involved in infection of CD4- cells.</text>
</comment>
<gene>
    <name evidence="33 38" type="primary">env</name>
</gene>